<comment type="caution">
    <text evidence="1">The sequence shown here is derived from an EMBL/GenBank/DDBJ whole genome shotgun (WGS) entry which is preliminary data.</text>
</comment>
<accession>A0A8K0SKP4</accession>
<protein>
    <submittedName>
        <fullName evidence="1">Uncharacterized protein</fullName>
    </submittedName>
</protein>
<dbReference type="EMBL" id="JAGPNK010000016">
    <property type="protein sequence ID" value="KAH7308184.1"/>
    <property type="molecule type" value="Genomic_DNA"/>
</dbReference>
<proteinExistence type="predicted"/>
<organism evidence="1 2">
    <name type="scientific">Stachybotrys elegans</name>
    <dbReference type="NCBI Taxonomy" id="80388"/>
    <lineage>
        <taxon>Eukaryota</taxon>
        <taxon>Fungi</taxon>
        <taxon>Dikarya</taxon>
        <taxon>Ascomycota</taxon>
        <taxon>Pezizomycotina</taxon>
        <taxon>Sordariomycetes</taxon>
        <taxon>Hypocreomycetidae</taxon>
        <taxon>Hypocreales</taxon>
        <taxon>Stachybotryaceae</taxon>
        <taxon>Stachybotrys</taxon>
    </lineage>
</organism>
<gene>
    <name evidence="1" type="ORF">B0I35DRAFT_106417</name>
</gene>
<name>A0A8K0SKP4_9HYPO</name>
<sequence>MLVLSHPSDPPNQSCLASDSPIRHATSCMIRNPYIGREKKLAWYRVTRVDHARPRSIADPPLPMELQRAIRHTLLLSSPRRVEVHTLCCHHIDALPLACQTGLAYCCTGHLSLPRSLLMILAGRVAGHWLHNQAALAGNFRLSGPPGCRTTRYPRISHEIDGVQSSNYHNTMDVHRHSLLIPITCCPPLNTYLDNSRILEAPTFPPSLY</sequence>
<evidence type="ECO:0000313" key="1">
    <source>
        <dbReference type="EMBL" id="KAH7308184.1"/>
    </source>
</evidence>
<dbReference type="Proteomes" id="UP000813444">
    <property type="component" value="Unassembled WGS sequence"/>
</dbReference>
<dbReference type="AlphaFoldDB" id="A0A8K0SKP4"/>
<reference evidence="1" key="1">
    <citation type="journal article" date="2021" name="Nat. Commun.">
        <title>Genetic determinants of endophytism in the Arabidopsis root mycobiome.</title>
        <authorList>
            <person name="Mesny F."/>
            <person name="Miyauchi S."/>
            <person name="Thiergart T."/>
            <person name="Pickel B."/>
            <person name="Atanasova L."/>
            <person name="Karlsson M."/>
            <person name="Huettel B."/>
            <person name="Barry K.W."/>
            <person name="Haridas S."/>
            <person name="Chen C."/>
            <person name="Bauer D."/>
            <person name="Andreopoulos W."/>
            <person name="Pangilinan J."/>
            <person name="LaButti K."/>
            <person name="Riley R."/>
            <person name="Lipzen A."/>
            <person name="Clum A."/>
            <person name="Drula E."/>
            <person name="Henrissat B."/>
            <person name="Kohler A."/>
            <person name="Grigoriev I.V."/>
            <person name="Martin F.M."/>
            <person name="Hacquard S."/>
        </authorList>
    </citation>
    <scope>NUCLEOTIDE SEQUENCE</scope>
    <source>
        <strain evidence="1">MPI-CAGE-CH-0235</strain>
    </source>
</reference>
<evidence type="ECO:0000313" key="2">
    <source>
        <dbReference type="Proteomes" id="UP000813444"/>
    </source>
</evidence>
<keyword evidence="2" id="KW-1185">Reference proteome</keyword>